<accession>A0A9N7Y8G2</accession>
<dbReference type="Proteomes" id="UP001153269">
    <property type="component" value="Unassembled WGS sequence"/>
</dbReference>
<proteinExistence type="predicted"/>
<keyword evidence="2" id="KW-1185">Reference proteome</keyword>
<evidence type="ECO:0000313" key="2">
    <source>
        <dbReference type="Proteomes" id="UP001153269"/>
    </source>
</evidence>
<dbReference type="AlphaFoldDB" id="A0A9N7Y8G2"/>
<evidence type="ECO:0000313" key="1">
    <source>
        <dbReference type="EMBL" id="CAB1422235.1"/>
    </source>
</evidence>
<sequence length="117" mass="12790">MGWPLLSAPLSPSATVYNLSTDQRGDRLCQVSVTAPHPPQPVTRQIMMRAVHTHTVQRSRSKAPLADSRLDGLVTMEELRGDVMGAHVLDANMEEGGIKTYPTASHQGATETMQLHF</sequence>
<name>A0A9N7Y8G2_PLEPL</name>
<organism evidence="1 2">
    <name type="scientific">Pleuronectes platessa</name>
    <name type="common">European plaice</name>
    <dbReference type="NCBI Taxonomy" id="8262"/>
    <lineage>
        <taxon>Eukaryota</taxon>
        <taxon>Metazoa</taxon>
        <taxon>Chordata</taxon>
        <taxon>Craniata</taxon>
        <taxon>Vertebrata</taxon>
        <taxon>Euteleostomi</taxon>
        <taxon>Actinopterygii</taxon>
        <taxon>Neopterygii</taxon>
        <taxon>Teleostei</taxon>
        <taxon>Neoteleostei</taxon>
        <taxon>Acanthomorphata</taxon>
        <taxon>Carangaria</taxon>
        <taxon>Pleuronectiformes</taxon>
        <taxon>Pleuronectoidei</taxon>
        <taxon>Pleuronectidae</taxon>
        <taxon>Pleuronectes</taxon>
    </lineage>
</organism>
<gene>
    <name evidence="1" type="ORF">PLEPLA_LOCUS10124</name>
</gene>
<comment type="caution">
    <text evidence="1">The sequence shown here is derived from an EMBL/GenBank/DDBJ whole genome shotgun (WGS) entry which is preliminary data.</text>
</comment>
<dbReference type="EMBL" id="CADEAL010000569">
    <property type="protein sequence ID" value="CAB1422235.1"/>
    <property type="molecule type" value="Genomic_DNA"/>
</dbReference>
<reference evidence="1" key="1">
    <citation type="submission" date="2020-03" db="EMBL/GenBank/DDBJ databases">
        <authorList>
            <person name="Weist P."/>
        </authorList>
    </citation>
    <scope>NUCLEOTIDE SEQUENCE</scope>
</reference>
<protein>
    <submittedName>
        <fullName evidence="1">Uncharacterized protein</fullName>
    </submittedName>
</protein>